<proteinExistence type="predicted"/>
<organism evidence="3 4">
    <name type="scientific">Rothia kristinae</name>
    <dbReference type="NCBI Taxonomy" id="37923"/>
    <lineage>
        <taxon>Bacteria</taxon>
        <taxon>Bacillati</taxon>
        <taxon>Actinomycetota</taxon>
        <taxon>Actinomycetes</taxon>
        <taxon>Micrococcales</taxon>
        <taxon>Micrococcaceae</taxon>
        <taxon>Rothia</taxon>
    </lineage>
</organism>
<dbReference type="GeneID" id="61262120"/>
<evidence type="ECO:0000313" key="4">
    <source>
        <dbReference type="Proteomes" id="UP000594975"/>
    </source>
</evidence>
<keyword evidence="2" id="KW-1133">Transmembrane helix</keyword>
<reference evidence="3 4" key="1">
    <citation type="submission" date="2020-12" db="EMBL/GenBank/DDBJ databases">
        <title>FDA dAtabase for Regulatory Grade micrObial Sequences (FDA-ARGOS): Supporting development and validation of Infectious Disease Dx tests.</title>
        <authorList>
            <person name="Sproer C."/>
            <person name="Gronow S."/>
            <person name="Severitt S."/>
            <person name="Schroder I."/>
            <person name="Tallon L."/>
            <person name="Sadzewicz L."/>
            <person name="Zhao X."/>
            <person name="Boylan J."/>
            <person name="Ott S."/>
            <person name="Bowen H."/>
            <person name="Vavikolanu K."/>
            <person name="Mehta A."/>
            <person name="Aluvathingal J."/>
            <person name="Nadendla S."/>
            <person name="Lowell S."/>
            <person name="Myers T."/>
            <person name="Yan Y."/>
            <person name="Sichtig H."/>
        </authorList>
    </citation>
    <scope>NUCLEOTIDE SEQUENCE [LARGE SCALE GENOMIC DNA]</scope>
    <source>
        <strain evidence="3 4">FDAARGOS_864</strain>
    </source>
</reference>
<dbReference type="Pfam" id="PF14029">
    <property type="entry name" value="DUF4244"/>
    <property type="match status" value="1"/>
</dbReference>
<evidence type="ECO:0000256" key="2">
    <source>
        <dbReference type="SAM" id="Phobius"/>
    </source>
</evidence>
<dbReference type="KEGG" id="rkr:I6G21_01960"/>
<accession>A0A7T3F8H3</accession>
<evidence type="ECO:0000313" key="3">
    <source>
        <dbReference type="EMBL" id="QPT53998.1"/>
    </source>
</evidence>
<feature type="transmembrane region" description="Helical" evidence="2">
    <location>
        <begin position="85"/>
        <end position="103"/>
    </location>
</feature>
<dbReference type="InterPro" id="IPR025338">
    <property type="entry name" value="DUF4244"/>
</dbReference>
<dbReference type="AlphaFoldDB" id="A0A7T3F8H3"/>
<keyword evidence="2" id="KW-0812">Transmembrane</keyword>
<dbReference type="Proteomes" id="UP000594975">
    <property type="component" value="Chromosome"/>
</dbReference>
<dbReference type="RefSeq" id="WP_081046178.1">
    <property type="nucleotide sequence ID" value="NZ_CP065738.1"/>
</dbReference>
<sequence length="123" mass="12522">MRREPNTPAADPTWAADPAPAQPETAHPAATEAAPVPEVADPGADPRAVEARAVQDPPTLTGDVVRHPGRAGADDPELGATTAEYGIVMLAAVGFAGLLVVILKSGEVKELLMGIIRTALSTG</sequence>
<keyword evidence="2" id="KW-0472">Membrane</keyword>
<evidence type="ECO:0000256" key="1">
    <source>
        <dbReference type="SAM" id="MobiDB-lite"/>
    </source>
</evidence>
<protein>
    <submittedName>
        <fullName evidence="3">DUF4244 domain-containing protein</fullName>
    </submittedName>
</protein>
<dbReference type="EMBL" id="CP065738">
    <property type="protein sequence ID" value="QPT53998.1"/>
    <property type="molecule type" value="Genomic_DNA"/>
</dbReference>
<feature type="compositionally biased region" description="Low complexity" evidence="1">
    <location>
        <begin position="1"/>
        <end position="46"/>
    </location>
</feature>
<feature type="region of interest" description="Disordered" evidence="1">
    <location>
        <begin position="1"/>
        <end position="77"/>
    </location>
</feature>
<name>A0A7T3F8H3_9MICC</name>
<gene>
    <name evidence="3" type="ORF">I6G21_01960</name>
</gene>